<dbReference type="EMBL" id="VULO01000010">
    <property type="protein sequence ID" value="MSS84915.1"/>
    <property type="molecule type" value="Genomic_DNA"/>
</dbReference>
<feature type="transmembrane region" description="Helical" evidence="4">
    <location>
        <begin position="58"/>
        <end position="78"/>
    </location>
</feature>
<dbReference type="InterPro" id="IPR029039">
    <property type="entry name" value="Flavoprotein-like_sf"/>
</dbReference>
<gene>
    <name evidence="6" type="ORF">FYJ24_09095</name>
</gene>
<dbReference type="PANTHER" id="PTHR43408">
    <property type="entry name" value="FMN REDUCTASE (NADPH)"/>
    <property type="match status" value="1"/>
</dbReference>
<dbReference type="InterPro" id="IPR005025">
    <property type="entry name" value="FMN_Rdtase-like_dom"/>
</dbReference>
<keyword evidence="4" id="KW-0812">Transmembrane</keyword>
<dbReference type="Pfam" id="PF03358">
    <property type="entry name" value="FMN_red"/>
    <property type="match status" value="1"/>
</dbReference>
<proteinExistence type="predicted"/>
<reference evidence="6 7" key="1">
    <citation type="submission" date="2019-08" db="EMBL/GenBank/DDBJ databases">
        <title>In-depth cultivation of the pig gut microbiome towards novel bacterial diversity and tailored functional studies.</title>
        <authorList>
            <person name="Wylensek D."/>
            <person name="Hitch T.C.A."/>
            <person name="Clavel T."/>
        </authorList>
    </citation>
    <scope>NUCLEOTIDE SEQUENCE [LARGE SCALE GENOMIC DNA]</scope>
    <source>
        <strain evidence="6 7">WB03_NA08</strain>
    </source>
</reference>
<evidence type="ECO:0000256" key="2">
    <source>
        <dbReference type="ARBA" id="ARBA00022643"/>
    </source>
</evidence>
<keyword evidence="3" id="KW-0560">Oxidoreductase</keyword>
<protein>
    <recommendedName>
        <fullName evidence="5">NADPH-dependent FMN reductase-like domain-containing protein</fullName>
    </recommendedName>
</protein>
<feature type="transmembrane region" description="Helical" evidence="4">
    <location>
        <begin position="98"/>
        <end position="117"/>
    </location>
</feature>
<evidence type="ECO:0000256" key="4">
    <source>
        <dbReference type="SAM" id="Phobius"/>
    </source>
</evidence>
<dbReference type="SUPFAM" id="SSF52218">
    <property type="entry name" value="Flavoproteins"/>
    <property type="match status" value="1"/>
</dbReference>
<keyword evidence="4" id="KW-0472">Membrane</keyword>
<keyword evidence="7" id="KW-1185">Reference proteome</keyword>
<dbReference type="InterPro" id="IPR051814">
    <property type="entry name" value="NAD(P)H-dep_FMN_reductase"/>
</dbReference>
<evidence type="ECO:0000256" key="1">
    <source>
        <dbReference type="ARBA" id="ARBA00022630"/>
    </source>
</evidence>
<keyword evidence="4" id="KW-1133">Transmembrane helix</keyword>
<dbReference type="PANTHER" id="PTHR43408:SF2">
    <property type="entry name" value="FMN REDUCTASE (NADPH)"/>
    <property type="match status" value="1"/>
</dbReference>
<accession>A0A6N7W6L3</accession>
<keyword evidence="1" id="KW-0285">Flavoprotein</keyword>
<dbReference type="Proteomes" id="UP000470875">
    <property type="component" value="Unassembled WGS sequence"/>
</dbReference>
<evidence type="ECO:0000313" key="7">
    <source>
        <dbReference type="Proteomes" id="UP000470875"/>
    </source>
</evidence>
<comment type="caution">
    <text evidence="6">The sequence shown here is derived from an EMBL/GenBank/DDBJ whole genome shotgun (WGS) entry which is preliminary data.</text>
</comment>
<keyword evidence="2" id="KW-0288">FMN</keyword>
<organism evidence="6 7">
    <name type="scientific">Scrofimicrobium canadense</name>
    <dbReference type="NCBI Taxonomy" id="2652290"/>
    <lineage>
        <taxon>Bacteria</taxon>
        <taxon>Bacillati</taxon>
        <taxon>Actinomycetota</taxon>
        <taxon>Actinomycetes</taxon>
        <taxon>Actinomycetales</taxon>
        <taxon>Actinomycetaceae</taxon>
        <taxon>Scrofimicrobium</taxon>
    </lineage>
</organism>
<feature type="domain" description="NADPH-dependent FMN reductase-like" evidence="5">
    <location>
        <begin position="22"/>
        <end position="106"/>
    </location>
</feature>
<name>A0A6N7W6L3_9ACTO</name>
<dbReference type="AlphaFoldDB" id="A0A6N7W6L3"/>
<dbReference type="Gene3D" id="3.40.50.360">
    <property type="match status" value="1"/>
</dbReference>
<sequence>METRCVSIGGLGHELGIALDRENAAKHLRNSLEAVENADTVVIGSSVFRGSYSGLFKYFFDLVGVSSLANTSVFLAAAGSSERHAVMIEAHLRTLFAFFWHIPPLPVFLPQVGILVGRTSSI</sequence>
<evidence type="ECO:0000313" key="6">
    <source>
        <dbReference type="EMBL" id="MSS84915.1"/>
    </source>
</evidence>
<dbReference type="GO" id="GO:0016491">
    <property type="term" value="F:oxidoreductase activity"/>
    <property type="evidence" value="ECO:0007669"/>
    <property type="project" value="UniProtKB-KW"/>
</dbReference>
<evidence type="ECO:0000256" key="3">
    <source>
        <dbReference type="ARBA" id="ARBA00023002"/>
    </source>
</evidence>
<evidence type="ECO:0000259" key="5">
    <source>
        <dbReference type="Pfam" id="PF03358"/>
    </source>
</evidence>